<reference evidence="2" key="1">
    <citation type="journal article" date="2023" name="Front. Plant Sci.">
        <title>Chromosomal-level genome assembly of Melastoma candidum provides insights into trichome evolution.</title>
        <authorList>
            <person name="Zhong Y."/>
            <person name="Wu W."/>
            <person name="Sun C."/>
            <person name="Zou P."/>
            <person name="Liu Y."/>
            <person name="Dai S."/>
            <person name="Zhou R."/>
        </authorList>
    </citation>
    <scope>NUCLEOTIDE SEQUENCE [LARGE SCALE GENOMIC DNA]</scope>
</reference>
<name>A0ACB9QE83_9MYRT</name>
<proteinExistence type="predicted"/>
<dbReference type="EMBL" id="CM042885">
    <property type="protein sequence ID" value="KAI4363727.1"/>
    <property type="molecule type" value="Genomic_DNA"/>
</dbReference>
<keyword evidence="2" id="KW-1185">Reference proteome</keyword>
<organism evidence="1 2">
    <name type="scientific">Melastoma candidum</name>
    <dbReference type="NCBI Taxonomy" id="119954"/>
    <lineage>
        <taxon>Eukaryota</taxon>
        <taxon>Viridiplantae</taxon>
        <taxon>Streptophyta</taxon>
        <taxon>Embryophyta</taxon>
        <taxon>Tracheophyta</taxon>
        <taxon>Spermatophyta</taxon>
        <taxon>Magnoliopsida</taxon>
        <taxon>eudicotyledons</taxon>
        <taxon>Gunneridae</taxon>
        <taxon>Pentapetalae</taxon>
        <taxon>rosids</taxon>
        <taxon>malvids</taxon>
        <taxon>Myrtales</taxon>
        <taxon>Melastomataceae</taxon>
        <taxon>Melastomatoideae</taxon>
        <taxon>Melastomateae</taxon>
        <taxon>Melastoma</taxon>
    </lineage>
</organism>
<gene>
    <name evidence="1" type="ORF">MLD38_019907</name>
</gene>
<accession>A0ACB9QE83</accession>
<sequence>MAPKLIPAFVSCVSGGGFTSAYRPRVSSPCVRLVRLDRCWCSRRQEAEELSVHINKFRETFSKRMAQAGLEPHHRIALGVSGGPDSMALCVLAAEWKTRSLVPPGCRSGAVDGLLAIVVDHNLRVESKEEANLVRERVSKLGKSWCLFSVPFSPRAHCISCEVAHCQWKDGRPDSGRLQVSAREMRYEMFHKICSQHGFGILLLAHHADDQAELFVLRLSRNSGVLGLAGMAFTSQIFSNYKYCHGGGAMSDVILLVRPLLDFSKDDLYKICRDRGQEWVEDPSNQSSLFVRNRIRKSLMQYSSSFELFGLELQALISSLRRTRAYVDHTSSKLIEETVMITETGYAVIDLSALQSSKVDDMCLAKFISMLVQFISQRHRPIRANSLKLLLSYLCSFPCETSLTVAGCYLCPAPGSKGTKVLVCCSVNCPLPSKMEFLCPSHHGNREELFRESKEIVSKSIEKSRSIISSRTEVDFMDASSESILCEARRLHLISESTLKFISSLQQEERDLFKPKSEKIPYDHSQETNGITGSEYIKPGQTVLFMNRFLIEWELSKYFACNGQGIVDEDAGKLCIFCASGHEMTAKVRPMMECDWLYLAELTDPCPREVSQDFSVSIESGTVLAIESLHNGHVRSCARMTLQALKSIPVAARRSLPVLVNLEGVLLSIPSLCFKHCPCLQVSARFNPIVPLGGGHSSFI</sequence>
<dbReference type="Proteomes" id="UP001057402">
    <property type="component" value="Chromosome 6"/>
</dbReference>
<comment type="caution">
    <text evidence="1">The sequence shown here is derived from an EMBL/GenBank/DDBJ whole genome shotgun (WGS) entry which is preliminary data.</text>
</comment>
<evidence type="ECO:0000313" key="1">
    <source>
        <dbReference type="EMBL" id="KAI4363727.1"/>
    </source>
</evidence>
<evidence type="ECO:0000313" key="2">
    <source>
        <dbReference type="Proteomes" id="UP001057402"/>
    </source>
</evidence>
<protein>
    <submittedName>
        <fullName evidence="1">Uncharacterized protein</fullName>
    </submittedName>
</protein>